<dbReference type="InterPro" id="IPR006258">
    <property type="entry name" value="Lipoamide_DH"/>
</dbReference>
<comment type="caution">
    <text evidence="19">The sequence shown here is derived from an EMBL/GenBank/DDBJ whole genome shotgun (WGS) entry which is preliminary data.</text>
</comment>
<dbReference type="PANTHER" id="PTHR22912:SF217">
    <property type="entry name" value="DIHYDROLIPOYL DEHYDROGENASE"/>
    <property type="match status" value="1"/>
</dbReference>
<evidence type="ECO:0000256" key="6">
    <source>
        <dbReference type="ARBA" id="ARBA00022630"/>
    </source>
</evidence>
<dbReference type="InterPro" id="IPR036188">
    <property type="entry name" value="FAD/NAD-bd_sf"/>
</dbReference>
<accession>A0A134BCP1</accession>
<dbReference type="STRING" id="322095.HMPREF3185_00458"/>
<dbReference type="RefSeq" id="WP_060934972.1">
    <property type="nucleotide sequence ID" value="NZ_KQ960419.1"/>
</dbReference>
<dbReference type="InterPro" id="IPR001100">
    <property type="entry name" value="Pyr_nuc-diS_OxRdtase"/>
</dbReference>
<evidence type="ECO:0000256" key="11">
    <source>
        <dbReference type="ARBA" id="ARBA00023284"/>
    </source>
</evidence>
<comment type="catalytic activity">
    <reaction evidence="12 16">
        <text>N(6)-[(R)-dihydrolipoyl]-L-lysyl-[protein] + NAD(+) = N(6)-[(R)-lipoyl]-L-lysyl-[protein] + NADH + H(+)</text>
        <dbReference type="Rhea" id="RHEA:15045"/>
        <dbReference type="Rhea" id="RHEA-COMP:10474"/>
        <dbReference type="Rhea" id="RHEA-COMP:10475"/>
        <dbReference type="ChEBI" id="CHEBI:15378"/>
        <dbReference type="ChEBI" id="CHEBI:57540"/>
        <dbReference type="ChEBI" id="CHEBI:57945"/>
        <dbReference type="ChEBI" id="CHEBI:83099"/>
        <dbReference type="ChEBI" id="CHEBI:83100"/>
        <dbReference type="EC" id="1.8.1.4"/>
    </reaction>
</comment>
<evidence type="ECO:0000256" key="14">
    <source>
        <dbReference type="PIRSR" id="PIRSR000350-3"/>
    </source>
</evidence>
<dbReference type="SUPFAM" id="SSF51905">
    <property type="entry name" value="FAD/NAD(P)-binding domain"/>
    <property type="match status" value="1"/>
</dbReference>
<evidence type="ECO:0000256" key="12">
    <source>
        <dbReference type="ARBA" id="ARBA00049187"/>
    </source>
</evidence>
<protein>
    <recommendedName>
        <fullName evidence="4 16">Dihydrolipoyl dehydrogenase</fullName>
        <ecNumber evidence="3 16">1.8.1.4</ecNumber>
    </recommendedName>
</protein>
<evidence type="ECO:0000256" key="4">
    <source>
        <dbReference type="ARBA" id="ARBA00016961"/>
    </source>
</evidence>
<feature type="domain" description="Pyridine nucleotide-disulphide oxidoreductase dimerisation" evidence="17">
    <location>
        <begin position="337"/>
        <end position="444"/>
    </location>
</feature>
<dbReference type="Gene3D" id="3.30.390.30">
    <property type="match status" value="1"/>
</dbReference>
<evidence type="ECO:0000256" key="16">
    <source>
        <dbReference type="RuleBase" id="RU003692"/>
    </source>
</evidence>
<dbReference type="EMBL" id="LSDK01000030">
    <property type="protein sequence ID" value="KXB77701.1"/>
    <property type="molecule type" value="Genomic_DNA"/>
</dbReference>
<dbReference type="AlphaFoldDB" id="A0A134BCP1"/>
<evidence type="ECO:0000256" key="15">
    <source>
        <dbReference type="PIRSR" id="PIRSR000350-4"/>
    </source>
</evidence>
<feature type="binding site" evidence="14">
    <location>
        <begin position="177"/>
        <end position="184"/>
    </location>
    <ligand>
        <name>NAD(+)</name>
        <dbReference type="ChEBI" id="CHEBI:57540"/>
    </ligand>
</feature>
<feature type="binding site" evidence="14">
    <location>
        <begin position="309"/>
        <end position="312"/>
    </location>
    <ligand>
        <name>FAD</name>
        <dbReference type="ChEBI" id="CHEBI:57692"/>
    </ligand>
</feature>
<dbReference type="PATRIC" id="fig|322095.3.peg.453"/>
<feature type="binding site" evidence="14">
    <location>
        <begin position="140"/>
        <end position="142"/>
    </location>
    <ligand>
        <name>FAD</name>
        <dbReference type="ChEBI" id="CHEBI:57692"/>
    </ligand>
</feature>
<dbReference type="PROSITE" id="PS00076">
    <property type="entry name" value="PYRIDINE_REDOX_1"/>
    <property type="match status" value="1"/>
</dbReference>
<dbReference type="InterPro" id="IPR050151">
    <property type="entry name" value="Class-I_Pyr_Nuc-Dis_Oxidored"/>
</dbReference>
<evidence type="ECO:0000256" key="5">
    <source>
        <dbReference type="ARBA" id="ARBA00022490"/>
    </source>
</evidence>
<feature type="binding site" evidence="14">
    <location>
        <position position="49"/>
    </location>
    <ligand>
        <name>FAD</name>
        <dbReference type="ChEBI" id="CHEBI:57692"/>
    </ligand>
</feature>
<dbReference type="GO" id="GO:0005737">
    <property type="term" value="C:cytoplasm"/>
    <property type="evidence" value="ECO:0007669"/>
    <property type="project" value="UniProtKB-SubCell"/>
</dbReference>
<feature type="disulfide bond" description="Redox-active" evidence="15">
    <location>
        <begin position="40"/>
        <end position="45"/>
    </location>
</feature>
<feature type="binding site" evidence="14">
    <location>
        <position position="303"/>
    </location>
    <ligand>
        <name>FAD</name>
        <dbReference type="ChEBI" id="CHEBI:57692"/>
    </ligand>
</feature>
<dbReference type="Pfam" id="PF07992">
    <property type="entry name" value="Pyr_redox_2"/>
    <property type="match status" value="1"/>
</dbReference>
<dbReference type="PRINTS" id="PR00411">
    <property type="entry name" value="PNDRDTASEI"/>
</dbReference>
<feature type="active site" description="Proton acceptor" evidence="13">
    <location>
        <position position="435"/>
    </location>
</feature>
<comment type="similarity">
    <text evidence="2 16">Belongs to the class-I pyridine nucleotide-disulfide oxidoreductase family.</text>
</comment>
<proteinExistence type="inferred from homology"/>
<sequence>MNYDVAIIGAGPGGTDAAEHAAAHGLRVVIFEKNKLGGVCLNEGCVPTKALLHSAHLLSEALDGKKYGLAIPEAAFDLGKVMARKTKILKKLGAGIRIGLQGHEVEIVTEEARLTGRGDEGFTIAAGEATYTARHVIIATGSRAFIPPIDGLSDVTFWTAKEALEVEELPQSLVVLGGGVIGMEFVSFFSTLGVEVTVVEMLPKILGPMDEELSGELQKAFEKRKVKFHLSTKVTAVREGKVIAEHEGETLEIPFDKLLVSVGRRAVTDGLGLETVGVELQRGAVVVDEHLQTSVPGIYAIGDVNGTSMLAHTAAREGQVAVHHITGTEDVMSYRAIPGIVYTDPEIAAVGQTEQELRAAGVDYEVHRVPMTLSGRFIIENEQGNGFCKLLTDKEGVILGAHLFGNGSSEILVPAIMAVEQRMKLSELSRIVFPHPTVCEIVRSATLH</sequence>
<keyword evidence="6 16" id="KW-0285">Flavoprotein</keyword>
<evidence type="ECO:0000256" key="9">
    <source>
        <dbReference type="ARBA" id="ARBA00023027"/>
    </source>
</evidence>
<dbReference type="Gene3D" id="3.50.50.60">
    <property type="entry name" value="FAD/NAD(P)-binding domain"/>
    <property type="match status" value="2"/>
</dbReference>
<evidence type="ECO:0000313" key="19">
    <source>
        <dbReference type="EMBL" id="KXB77701.1"/>
    </source>
</evidence>
<evidence type="ECO:0000256" key="8">
    <source>
        <dbReference type="ARBA" id="ARBA00023002"/>
    </source>
</evidence>
<comment type="miscellaneous">
    <text evidence="16">The active site is a redox-active disulfide bond.</text>
</comment>
<evidence type="ECO:0000256" key="3">
    <source>
        <dbReference type="ARBA" id="ARBA00012608"/>
    </source>
</evidence>
<dbReference type="OrthoDB" id="9800167at2"/>
<dbReference type="InterPro" id="IPR023753">
    <property type="entry name" value="FAD/NAD-binding_dom"/>
</dbReference>
<dbReference type="NCBIfam" id="TIGR01350">
    <property type="entry name" value="lipoamide_DH"/>
    <property type="match status" value="1"/>
</dbReference>
<evidence type="ECO:0000256" key="7">
    <source>
        <dbReference type="ARBA" id="ARBA00022827"/>
    </source>
</evidence>
<gene>
    <name evidence="19" type="ORF">HMPREF3185_00458</name>
</gene>
<keyword evidence="5" id="KW-0963">Cytoplasm</keyword>
<dbReference type="GO" id="GO:0050660">
    <property type="term" value="F:flavin adenine dinucleotide binding"/>
    <property type="evidence" value="ECO:0007669"/>
    <property type="project" value="InterPro"/>
</dbReference>
<evidence type="ECO:0000259" key="18">
    <source>
        <dbReference type="Pfam" id="PF07992"/>
    </source>
</evidence>
<evidence type="ECO:0000256" key="1">
    <source>
        <dbReference type="ARBA" id="ARBA00004496"/>
    </source>
</evidence>
<feature type="domain" description="FAD/NAD(P)-binding" evidence="18">
    <location>
        <begin position="3"/>
        <end position="318"/>
    </location>
</feature>
<dbReference type="InterPro" id="IPR004099">
    <property type="entry name" value="Pyr_nucl-diS_OxRdtase_dimer"/>
</dbReference>
<dbReference type="SUPFAM" id="SSF55424">
    <property type="entry name" value="FAD/NAD-linked reductases, dimerisation (C-terminal) domain"/>
    <property type="match status" value="1"/>
</dbReference>
<dbReference type="GO" id="GO:0004148">
    <property type="term" value="F:dihydrolipoyl dehydrogenase (NADH) activity"/>
    <property type="evidence" value="ECO:0007669"/>
    <property type="project" value="UniProtKB-EC"/>
</dbReference>
<feature type="binding site" evidence="14">
    <location>
        <position position="263"/>
    </location>
    <ligand>
        <name>NAD(+)</name>
        <dbReference type="ChEBI" id="CHEBI:57540"/>
    </ligand>
</feature>
<dbReference type="PIRSF" id="PIRSF000350">
    <property type="entry name" value="Mercury_reductase_MerA"/>
    <property type="match status" value="1"/>
</dbReference>
<keyword evidence="8 16" id="KW-0560">Oxidoreductase</keyword>
<dbReference type="GO" id="GO:0006103">
    <property type="term" value="P:2-oxoglutarate metabolic process"/>
    <property type="evidence" value="ECO:0007669"/>
    <property type="project" value="TreeGrafter"/>
</dbReference>
<dbReference type="Pfam" id="PF02852">
    <property type="entry name" value="Pyr_redox_dim"/>
    <property type="match status" value="1"/>
</dbReference>
<dbReference type="Proteomes" id="UP000070224">
    <property type="component" value="Unassembled WGS sequence"/>
</dbReference>
<keyword evidence="20" id="KW-1185">Reference proteome</keyword>
<keyword evidence="9 14" id="KW-0520">NAD</keyword>
<dbReference type="InterPro" id="IPR012999">
    <property type="entry name" value="Pyr_OxRdtase_I_AS"/>
</dbReference>
<feature type="binding site" evidence="14">
    <location>
        <position position="200"/>
    </location>
    <ligand>
        <name>NAD(+)</name>
        <dbReference type="ChEBI" id="CHEBI:57540"/>
    </ligand>
</feature>
<evidence type="ECO:0000256" key="13">
    <source>
        <dbReference type="PIRSR" id="PIRSR000350-2"/>
    </source>
</evidence>
<dbReference type="PRINTS" id="PR00368">
    <property type="entry name" value="FADPNR"/>
</dbReference>
<dbReference type="InterPro" id="IPR016156">
    <property type="entry name" value="FAD/NAD-linked_Rdtase_dimer_sf"/>
</dbReference>
<keyword evidence="14" id="KW-0547">Nucleotide-binding</keyword>
<evidence type="ECO:0000256" key="10">
    <source>
        <dbReference type="ARBA" id="ARBA00023157"/>
    </source>
</evidence>
<organism evidence="19 20">
    <name type="scientific">Porphyromonas somerae</name>
    <dbReference type="NCBI Taxonomy" id="322095"/>
    <lineage>
        <taxon>Bacteria</taxon>
        <taxon>Pseudomonadati</taxon>
        <taxon>Bacteroidota</taxon>
        <taxon>Bacteroidia</taxon>
        <taxon>Bacteroidales</taxon>
        <taxon>Porphyromonadaceae</taxon>
        <taxon>Porphyromonas</taxon>
    </lineage>
</organism>
<dbReference type="FunFam" id="3.30.390.30:FF:000001">
    <property type="entry name" value="Dihydrolipoyl dehydrogenase"/>
    <property type="match status" value="1"/>
</dbReference>
<dbReference type="PANTHER" id="PTHR22912">
    <property type="entry name" value="DISULFIDE OXIDOREDUCTASE"/>
    <property type="match status" value="1"/>
</dbReference>
<evidence type="ECO:0000259" key="17">
    <source>
        <dbReference type="Pfam" id="PF02852"/>
    </source>
</evidence>
<dbReference type="EC" id="1.8.1.4" evidence="3 16"/>
<keyword evidence="11 16" id="KW-0676">Redox-active center</keyword>
<comment type="subcellular location">
    <subcellularLocation>
        <location evidence="1">Cytoplasm</location>
    </subcellularLocation>
</comment>
<keyword evidence="10" id="KW-1015">Disulfide bond</keyword>
<keyword evidence="7 14" id="KW-0274">FAD</keyword>
<comment type="cofactor">
    <cofactor evidence="14 16">
        <name>FAD</name>
        <dbReference type="ChEBI" id="CHEBI:57692"/>
    </cofactor>
    <text evidence="14 16">Binds 1 FAD per subunit.</text>
</comment>
<name>A0A134BCP1_9PORP</name>
<evidence type="ECO:0000256" key="2">
    <source>
        <dbReference type="ARBA" id="ARBA00007532"/>
    </source>
</evidence>
<reference evidence="20" key="1">
    <citation type="submission" date="2016-01" db="EMBL/GenBank/DDBJ databases">
        <authorList>
            <person name="Mitreva M."/>
            <person name="Pepin K.H."/>
            <person name="Mihindukulasuriya K.A."/>
            <person name="Fulton R."/>
            <person name="Fronick C."/>
            <person name="O'Laughlin M."/>
            <person name="Miner T."/>
            <person name="Herter B."/>
            <person name="Rosa B.A."/>
            <person name="Cordes M."/>
            <person name="Tomlinson C."/>
            <person name="Wollam A."/>
            <person name="Palsikar V.B."/>
            <person name="Mardis E.R."/>
            <person name="Wilson R.K."/>
        </authorList>
    </citation>
    <scope>NUCLEOTIDE SEQUENCE [LARGE SCALE GENOMIC DNA]</scope>
    <source>
        <strain evidence="20">KA00683</strain>
    </source>
</reference>
<evidence type="ECO:0000313" key="20">
    <source>
        <dbReference type="Proteomes" id="UP000070224"/>
    </source>
</evidence>